<dbReference type="SUPFAM" id="SSF141868">
    <property type="entry name" value="EAL domain-like"/>
    <property type="match status" value="1"/>
</dbReference>
<organism evidence="4 5">
    <name type="scientific">Methylobacterium gossipiicola</name>
    <dbReference type="NCBI Taxonomy" id="582675"/>
    <lineage>
        <taxon>Bacteria</taxon>
        <taxon>Pseudomonadati</taxon>
        <taxon>Pseudomonadota</taxon>
        <taxon>Alphaproteobacteria</taxon>
        <taxon>Hyphomicrobiales</taxon>
        <taxon>Methylobacteriaceae</taxon>
        <taxon>Methylobacterium</taxon>
    </lineage>
</organism>
<dbReference type="CDD" id="cd01948">
    <property type="entry name" value="EAL"/>
    <property type="match status" value="1"/>
</dbReference>
<dbReference type="SMART" id="SM00052">
    <property type="entry name" value="EAL"/>
    <property type="match status" value="1"/>
</dbReference>
<accession>A0A1I2SNC2</accession>
<dbReference type="Pfam" id="PF00563">
    <property type="entry name" value="EAL"/>
    <property type="match status" value="1"/>
</dbReference>
<evidence type="ECO:0000259" key="3">
    <source>
        <dbReference type="PROSITE" id="PS50887"/>
    </source>
</evidence>
<dbReference type="STRING" id="582675.SAMN05192565_10579"/>
<dbReference type="Gene3D" id="3.30.70.270">
    <property type="match status" value="1"/>
</dbReference>
<reference evidence="5" key="1">
    <citation type="submission" date="2016-10" db="EMBL/GenBank/DDBJ databases">
        <authorList>
            <person name="Varghese N."/>
            <person name="Submissions S."/>
        </authorList>
    </citation>
    <scope>NUCLEOTIDE SEQUENCE [LARGE SCALE GENOMIC DNA]</scope>
    <source>
        <strain evidence="5">Gh-105</strain>
    </source>
</reference>
<proteinExistence type="predicted"/>
<dbReference type="PANTHER" id="PTHR33121:SF70">
    <property type="entry name" value="SIGNALING PROTEIN YKOW"/>
    <property type="match status" value="1"/>
</dbReference>
<dbReference type="PROSITE" id="PS50887">
    <property type="entry name" value="GGDEF"/>
    <property type="match status" value="1"/>
</dbReference>
<dbReference type="SMART" id="SM00267">
    <property type="entry name" value="GGDEF"/>
    <property type="match status" value="1"/>
</dbReference>
<name>A0A1I2SNC2_9HYPH</name>
<feature type="transmembrane region" description="Helical" evidence="1">
    <location>
        <begin position="52"/>
        <end position="69"/>
    </location>
</feature>
<dbReference type="PANTHER" id="PTHR33121">
    <property type="entry name" value="CYCLIC DI-GMP PHOSPHODIESTERASE PDEF"/>
    <property type="match status" value="1"/>
</dbReference>
<evidence type="ECO:0000259" key="2">
    <source>
        <dbReference type="PROSITE" id="PS50883"/>
    </source>
</evidence>
<dbReference type="InterPro" id="IPR001633">
    <property type="entry name" value="EAL_dom"/>
</dbReference>
<dbReference type="Proteomes" id="UP000199229">
    <property type="component" value="Unassembled WGS sequence"/>
</dbReference>
<dbReference type="InterPro" id="IPR043128">
    <property type="entry name" value="Rev_trsase/Diguanyl_cyclase"/>
</dbReference>
<feature type="transmembrane region" description="Helical" evidence="1">
    <location>
        <begin position="12"/>
        <end position="32"/>
    </location>
</feature>
<dbReference type="EMBL" id="FOPM01000005">
    <property type="protein sequence ID" value="SFG54112.1"/>
    <property type="molecule type" value="Genomic_DNA"/>
</dbReference>
<keyword evidence="1" id="KW-1133">Transmembrane helix</keyword>
<dbReference type="SUPFAM" id="SSF55073">
    <property type="entry name" value="Nucleotide cyclase"/>
    <property type="match status" value="1"/>
</dbReference>
<keyword evidence="5" id="KW-1185">Reference proteome</keyword>
<evidence type="ECO:0000256" key="1">
    <source>
        <dbReference type="SAM" id="Phobius"/>
    </source>
</evidence>
<dbReference type="InterPro" id="IPR035919">
    <property type="entry name" value="EAL_sf"/>
</dbReference>
<dbReference type="NCBIfam" id="TIGR00254">
    <property type="entry name" value="GGDEF"/>
    <property type="match status" value="1"/>
</dbReference>
<keyword evidence="1" id="KW-0472">Membrane</keyword>
<gene>
    <name evidence="4" type="ORF">SAMN05192565_10579</name>
</gene>
<dbReference type="GO" id="GO:0071111">
    <property type="term" value="F:cyclic-guanylate-specific phosphodiesterase activity"/>
    <property type="evidence" value="ECO:0007669"/>
    <property type="project" value="InterPro"/>
</dbReference>
<feature type="domain" description="EAL" evidence="2">
    <location>
        <begin position="261"/>
        <end position="511"/>
    </location>
</feature>
<dbReference type="OrthoDB" id="9814202at2"/>
<dbReference type="RefSeq" id="WP_091969879.1">
    <property type="nucleotide sequence ID" value="NZ_FOPM01000005.1"/>
</dbReference>
<dbReference type="InterPro" id="IPR050706">
    <property type="entry name" value="Cyclic-di-GMP_PDE-like"/>
</dbReference>
<feature type="domain" description="GGDEF" evidence="3">
    <location>
        <begin position="120"/>
        <end position="252"/>
    </location>
</feature>
<evidence type="ECO:0000313" key="5">
    <source>
        <dbReference type="Proteomes" id="UP000199229"/>
    </source>
</evidence>
<sequence length="537" mass="58650">MDQTRETSWNRDMLHEAICLVLIALCIWVAGTQLDLFRHLLNLTGVQRLQDAFMLAVCMSVGLFVASLNKSRKLRRAVLARDAARDQADFAGRHDALTKLANRRMFQDALGHLLSRSDAGTVAVLAIDLDRFKPVNDLHGRGAGDAVLCAVAERLRVLAPPNGLVARIGGDAFALLVNGLDGEAATHLGESIVASLVKPVSWEQTRIEIGATIGIALGLPGHTDAVSLLHEAEVALDRGKRDGRGTVCLFHLDMERALKRRARIEGDLCLGIERGEIEPFYQPVVRLPGRELIGFEVLARWHHPEHGLLGPNEFIALAEETGMISDLTWSIMRRAFNDARSWPAHLQLAINISPLQLRDRMLPQRILAILTETGFAPGRLEIEITETALVNDLDAARVTLKSLQNFGVRIALDDFGTGYSNLHHLRELQFDKLKIDRSYIASLPLGEDPGKIVDAIIALSANLGLSTTAEGIETESSVDRLADLGCTYGQGFLFGRPMTKLATDELLAQWSDASGNIVIADPTAAANEQRMPLAIAV</sequence>
<keyword evidence="1" id="KW-0812">Transmembrane</keyword>
<dbReference type="InterPro" id="IPR000160">
    <property type="entry name" value="GGDEF_dom"/>
</dbReference>
<dbReference type="PROSITE" id="PS50883">
    <property type="entry name" value="EAL"/>
    <property type="match status" value="1"/>
</dbReference>
<protein>
    <submittedName>
        <fullName evidence="4">Diguanylate cyclase (GGDEF) domain-containing protein</fullName>
    </submittedName>
</protein>
<dbReference type="Pfam" id="PF00990">
    <property type="entry name" value="GGDEF"/>
    <property type="match status" value="1"/>
</dbReference>
<dbReference type="AlphaFoldDB" id="A0A1I2SNC2"/>
<dbReference type="Gene3D" id="3.20.20.450">
    <property type="entry name" value="EAL domain"/>
    <property type="match status" value="1"/>
</dbReference>
<evidence type="ECO:0000313" key="4">
    <source>
        <dbReference type="EMBL" id="SFG54112.1"/>
    </source>
</evidence>
<dbReference type="InterPro" id="IPR029787">
    <property type="entry name" value="Nucleotide_cyclase"/>
</dbReference>
<dbReference type="CDD" id="cd01949">
    <property type="entry name" value="GGDEF"/>
    <property type="match status" value="1"/>
</dbReference>